<dbReference type="AlphaFoldDB" id="E4U0H7"/>
<dbReference type="InterPro" id="IPR006674">
    <property type="entry name" value="HD_domain"/>
</dbReference>
<reference evidence="2 3" key="1">
    <citation type="journal article" date="2012" name="Stand. Genomic Sci.">
        <title>Complete genome sequence of the sulfur compounds oxidizing chemolithoautotroph Sulfuricurvum kujiense type strain (YK-1(T)).</title>
        <authorList>
            <person name="Han C."/>
            <person name="Kotsyurbenko O."/>
            <person name="Chertkov O."/>
            <person name="Held B."/>
            <person name="Lapidus A."/>
            <person name="Nolan M."/>
            <person name="Lucas S."/>
            <person name="Hammon N."/>
            <person name="Deshpande S."/>
            <person name="Cheng J.F."/>
            <person name="Tapia R."/>
            <person name="Goodwin L.A."/>
            <person name="Pitluck S."/>
            <person name="Liolios K."/>
            <person name="Pagani I."/>
            <person name="Ivanova N."/>
            <person name="Mavromatis K."/>
            <person name="Mikhailova N."/>
            <person name="Pati A."/>
            <person name="Chen A."/>
            <person name="Palaniappan K."/>
            <person name="Land M."/>
            <person name="Hauser L."/>
            <person name="Chang Y.J."/>
            <person name="Jeffries C.D."/>
            <person name="Brambilla E.M."/>
            <person name="Rohde M."/>
            <person name="Spring S."/>
            <person name="Sikorski J."/>
            <person name="Goker M."/>
            <person name="Woyke T."/>
            <person name="Bristow J."/>
            <person name="Eisen J.A."/>
            <person name="Markowitz V."/>
            <person name="Hugenholtz P."/>
            <person name="Kyrpides N.C."/>
            <person name="Klenk H.P."/>
            <person name="Detter J.C."/>
        </authorList>
    </citation>
    <scope>NUCLEOTIDE SEQUENCE [LARGE SCALE GENOMIC DNA]</scope>
    <source>
        <strain evidence="3">ATCC BAA-921 / DSM 16994 / JCM 11577 / YK-1</strain>
    </source>
</reference>
<feature type="domain" description="HD-GYP" evidence="1">
    <location>
        <begin position="3"/>
        <end position="191"/>
    </location>
</feature>
<dbReference type="PROSITE" id="PS51832">
    <property type="entry name" value="HD_GYP"/>
    <property type="match status" value="2"/>
</dbReference>
<dbReference type="SUPFAM" id="SSF109604">
    <property type="entry name" value="HD-domain/PDEase-like"/>
    <property type="match status" value="2"/>
</dbReference>
<evidence type="ECO:0000313" key="2">
    <source>
        <dbReference type="EMBL" id="ADR34294.1"/>
    </source>
</evidence>
<dbReference type="Proteomes" id="UP000008721">
    <property type="component" value="Chromosome"/>
</dbReference>
<accession>E4U0H7</accession>
<evidence type="ECO:0000259" key="1">
    <source>
        <dbReference type="PROSITE" id="PS51832"/>
    </source>
</evidence>
<dbReference type="Pfam" id="PF01966">
    <property type="entry name" value="HD"/>
    <property type="match status" value="1"/>
</dbReference>
<dbReference type="InterPro" id="IPR037522">
    <property type="entry name" value="HD_GYP_dom"/>
</dbReference>
<name>E4U0H7_SULKY</name>
<organism evidence="2 3">
    <name type="scientific">Sulfuricurvum kujiense (strain ATCC BAA-921 / DSM 16994 / JCM 11577 / YK-1)</name>
    <dbReference type="NCBI Taxonomy" id="709032"/>
    <lineage>
        <taxon>Bacteria</taxon>
        <taxon>Pseudomonadati</taxon>
        <taxon>Campylobacterota</taxon>
        <taxon>Epsilonproteobacteria</taxon>
        <taxon>Campylobacterales</taxon>
        <taxon>Sulfurimonadaceae</taxon>
        <taxon>Sulfuricurvum</taxon>
    </lineage>
</organism>
<dbReference type="Pfam" id="PF13487">
    <property type="entry name" value="HD_5"/>
    <property type="match status" value="1"/>
</dbReference>
<dbReference type="PANTHER" id="PTHR43155">
    <property type="entry name" value="CYCLIC DI-GMP PHOSPHODIESTERASE PA4108-RELATED"/>
    <property type="match status" value="1"/>
</dbReference>
<dbReference type="STRING" id="709032.Sulku_1633"/>
<dbReference type="eggNOG" id="COG2206">
    <property type="taxonomic scope" value="Bacteria"/>
</dbReference>
<gene>
    <name evidence="2" type="ordered locus">Sulku_1633</name>
</gene>
<protein>
    <submittedName>
        <fullName evidence="2">Metal dependent phosphohydrolase</fullName>
    </submittedName>
</protein>
<dbReference type="OrthoDB" id="9764337at2"/>
<dbReference type="Gene3D" id="1.10.3210.10">
    <property type="entry name" value="Hypothetical protein af1432"/>
    <property type="match status" value="2"/>
</dbReference>
<dbReference type="RefSeq" id="WP_013460491.1">
    <property type="nucleotide sequence ID" value="NC_014762.1"/>
</dbReference>
<dbReference type="SMART" id="SM00471">
    <property type="entry name" value="HDc"/>
    <property type="match status" value="2"/>
</dbReference>
<keyword evidence="3" id="KW-1185">Reference proteome</keyword>
<proteinExistence type="predicted"/>
<feature type="domain" description="HD-GYP" evidence="1">
    <location>
        <begin position="210"/>
        <end position="406"/>
    </location>
</feature>
<sequence length="410" mass="46693">MIYNVNLREVSYALSEALDYVGIDDTMHGKRVAFMSAEVAKKLGWSQSRIDDIIMLGMLHDCGVSSTDVHSHLVNELDWNNSQVHCLRGSSLLEKVGIYHRYAPVILYHHTHWDQFAVDIEDEIREHANLIYLTDRVDALRVQLGDASNVERHNIASVIQKYSGTMFSPELVDVYLEASSSDSFWFYMEAEALNEYFSEWIEAGKNDAVPFETLKNIAMMFASVVDAKSTFTSEHTYGVASLARYLAKNCNLPIETQEKIELSAFFHDLGKLRVADEILHKAGPLNDEERSHMNRHGFDSQMILRKIKGFQDIAKIASMHHETLDAKGYPYHLKSEQIPIEARILTVADIFQALVQDRPYRSGLNTTEAYGIILKMGDENKLDRDIIAVLSRHLDKCYDLALHPVSHLDE</sequence>
<dbReference type="InterPro" id="IPR003607">
    <property type="entry name" value="HD/PDEase_dom"/>
</dbReference>
<dbReference type="HOGENOM" id="CLU_040286_2_0_7"/>
<dbReference type="PANTHER" id="PTHR43155:SF1">
    <property type="entry name" value="3'3'-CGAMP-SPECIFIC PHOSPHODIESTERASE 1"/>
    <property type="match status" value="1"/>
</dbReference>
<dbReference type="CDD" id="cd00077">
    <property type="entry name" value="HDc"/>
    <property type="match status" value="2"/>
</dbReference>
<dbReference type="EMBL" id="CP002355">
    <property type="protein sequence ID" value="ADR34294.1"/>
    <property type="molecule type" value="Genomic_DNA"/>
</dbReference>
<dbReference type="KEGG" id="sku:Sulku_1633"/>
<evidence type="ECO:0000313" key="3">
    <source>
        <dbReference type="Proteomes" id="UP000008721"/>
    </source>
</evidence>